<feature type="transmembrane region" description="Helical" evidence="1">
    <location>
        <begin position="106"/>
        <end position="128"/>
    </location>
</feature>
<dbReference type="AlphaFoldDB" id="L9ZX54"/>
<protein>
    <submittedName>
        <fullName evidence="2">Uncharacterized protein</fullName>
    </submittedName>
</protein>
<evidence type="ECO:0000313" key="2">
    <source>
        <dbReference type="EMBL" id="ELY90641.1"/>
    </source>
</evidence>
<dbReference type="PATRIC" id="fig|1227493.4.peg.2254"/>
<dbReference type="EMBL" id="AOIM01000034">
    <property type="protein sequence ID" value="ELY90641.1"/>
    <property type="molecule type" value="Genomic_DNA"/>
</dbReference>
<reference evidence="2 3" key="1">
    <citation type="journal article" date="2014" name="PLoS Genet.">
        <title>Phylogenetically driven sequencing of extremely halophilic archaea reveals strategies for static and dynamic osmo-response.</title>
        <authorList>
            <person name="Becker E.A."/>
            <person name="Seitzer P.M."/>
            <person name="Tritt A."/>
            <person name="Larsen D."/>
            <person name="Krusor M."/>
            <person name="Yao A.I."/>
            <person name="Wu D."/>
            <person name="Madern D."/>
            <person name="Eisen J.A."/>
            <person name="Darling A.E."/>
            <person name="Facciotti M.T."/>
        </authorList>
    </citation>
    <scope>NUCLEOTIDE SEQUENCE [LARGE SCALE GENOMIC DNA]</scope>
    <source>
        <strain evidence="2 3">JCM 10989</strain>
    </source>
</reference>
<keyword evidence="3" id="KW-1185">Reference proteome</keyword>
<organism evidence="2 3">
    <name type="scientific">Natrialba hulunbeirensis JCM 10989</name>
    <dbReference type="NCBI Taxonomy" id="1227493"/>
    <lineage>
        <taxon>Archaea</taxon>
        <taxon>Methanobacteriati</taxon>
        <taxon>Methanobacteriota</taxon>
        <taxon>Stenosarchaea group</taxon>
        <taxon>Halobacteria</taxon>
        <taxon>Halobacteriales</taxon>
        <taxon>Natrialbaceae</taxon>
        <taxon>Natrialba</taxon>
    </lineage>
</organism>
<proteinExistence type="predicted"/>
<keyword evidence="1" id="KW-0472">Membrane</keyword>
<comment type="caution">
    <text evidence="2">The sequence shown here is derived from an EMBL/GenBank/DDBJ whole genome shotgun (WGS) entry which is preliminary data.</text>
</comment>
<dbReference type="Proteomes" id="UP000011519">
    <property type="component" value="Unassembled WGS sequence"/>
</dbReference>
<keyword evidence="1" id="KW-1133">Transmembrane helix</keyword>
<keyword evidence="1" id="KW-0812">Transmembrane</keyword>
<dbReference type="OrthoDB" id="163895at2157"/>
<name>L9ZX54_9EURY</name>
<evidence type="ECO:0000313" key="3">
    <source>
        <dbReference type="Proteomes" id="UP000011519"/>
    </source>
</evidence>
<feature type="transmembrane region" description="Helical" evidence="1">
    <location>
        <begin position="80"/>
        <end position="100"/>
    </location>
</feature>
<gene>
    <name evidence="2" type="ORF">C483_11291</name>
</gene>
<evidence type="ECO:0000256" key="1">
    <source>
        <dbReference type="SAM" id="Phobius"/>
    </source>
</evidence>
<feature type="transmembrane region" description="Helical" evidence="1">
    <location>
        <begin position="47"/>
        <end position="68"/>
    </location>
</feature>
<accession>L9ZX54</accession>
<sequence length="143" mass="14919">MSSTVLRAVFPDRPPTKIDVVSGGLAGGLALLHGTWPAPGNGLRWEWIALGFVLGAIVLGPVAQSPVGKRIGTMARDLSIAARLVVMAIVITVTLVLATVVFPDVIFRNVSIGILAVIPFYVVGHVAVARELGGWKPASESDS</sequence>
<dbReference type="RefSeq" id="WP_006653448.1">
    <property type="nucleotide sequence ID" value="NZ_AOIM01000034.1"/>
</dbReference>